<reference evidence="1" key="1">
    <citation type="submission" date="2019-02" db="EMBL/GenBank/DDBJ databases">
        <authorList>
            <person name="Gruber-Vodicka R. H."/>
            <person name="Seah K. B. B."/>
        </authorList>
    </citation>
    <scope>NUCLEOTIDE SEQUENCE</scope>
    <source>
        <strain evidence="1">BECK_S313</strain>
    </source>
</reference>
<dbReference type="AlphaFoldDB" id="A0A450WE22"/>
<sequence>MQTDELSGIAVIGVADRFPEAAHLRLPVATSSEIRLDCGLFRIVQEAIMSMAKILPLAGYLSHADKSQLTQPLLTQLALEEGLSRQSPPPMQTGLEIDRGQRMATILQRMADRQALSHITDPMAWQREIRKDRPLPGRE</sequence>
<proteinExistence type="predicted"/>
<dbReference type="EMBL" id="CAADFK010000075">
    <property type="protein sequence ID" value="VFK15293.1"/>
    <property type="molecule type" value="Genomic_DNA"/>
</dbReference>
<gene>
    <name evidence="1" type="ORF">BECKLPF1236B_GA0070989_107511</name>
</gene>
<organism evidence="1">
    <name type="scientific">Candidatus Kentrum sp. LPFa</name>
    <dbReference type="NCBI Taxonomy" id="2126335"/>
    <lineage>
        <taxon>Bacteria</taxon>
        <taxon>Pseudomonadati</taxon>
        <taxon>Pseudomonadota</taxon>
        <taxon>Gammaproteobacteria</taxon>
        <taxon>Candidatus Kentrum</taxon>
    </lineage>
</organism>
<evidence type="ECO:0000313" key="1">
    <source>
        <dbReference type="EMBL" id="VFK15293.1"/>
    </source>
</evidence>
<accession>A0A450WE22</accession>
<name>A0A450WE22_9GAMM</name>
<protein>
    <submittedName>
        <fullName evidence="1">Uncharacterized protein</fullName>
    </submittedName>
</protein>